<reference evidence="3" key="2">
    <citation type="journal article" date="2008" name="Nucleic Acids Res.">
        <title>The rice annotation project database (RAP-DB): 2008 update.</title>
        <authorList>
            <consortium name="The rice annotation project (RAP)"/>
        </authorList>
    </citation>
    <scope>GENOME REANNOTATION</scope>
    <source>
        <strain evidence="3">cv. Nipponbare</strain>
    </source>
</reference>
<dbReference type="Proteomes" id="UP000000763">
    <property type="component" value="Chromosome 8"/>
</dbReference>
<evidence type="ECO:0000313" key="2">
    <source>
        <dbReference type="EMBL" id="BAD05705.1"/>
    </source>
</evidence>
<gene>
    <name evidence="2" type="primary">P0458D06.27</name>
</gene>
<dbReference type="AlphaFoldDB" id="Q6Z022"/>
<feature type="compositionally biased region" description="Basic and acidic residues" evidence="1">
    <location>
        <begin position="7"/>
        <end position="27"/>
    </location>
</feature>
<organism evidence="2 3">
    <name type="scientific">Oryza sativa subsp. japonica</name>
    <name type="common">Rice</name>
    <dbReference type="NCBI Taxonomy" id="39947"/>
    <lineage>
        <taxon>Eukaryota</taxon>
        <taxon>Viridiplantae</taxon>
        <taxon>Streptophyta</taxon>
        <taxon>Embryophyta</taxon>
        <taxon>Tracheophyta</taxon>
        <taxon>Spermatophyta</taxon>
        <taxon>Magnoliopsida</taxon>
        <taxon>Liliopsida</taxon>
        <taxon>Poales</taxon>
        <taxon>Poaceae</taxon>
        <taxon>BOP clade</taxon>
        <taxon>Oryzoideae</taxon>
        <taxon>Oryzeae</taxon>
        <taxon>Oryzinae</taxon>
        <taxon>Oryza</taxon>
        <taxon>Oryza sativa</taxon>
    </lineage>
</organism>
<accession>Q6Z022</accession>
<dbReference type="EMBL" id="AP005501">
    <property type="protein sequence ID" value="BAD05705.1"/>
    <property type="molecule type" value="Genomic_DNA"/>
</dbReference>
<sequence length="59" mass="6626">MEMDGVYIRRDTDLPQKEERAGVREYEMSPFQSDSGVGRMEAEHAPSGRHTGGEQDEVA</sequence>
<evidence type="ECO:0000313" key="3">
    <source>
        <dbReference type="Proteomes" id="UP000000763"/>
    </source>
</evidence>
<reference evidence="3" key="1">
    <citation type="journal article" date="2005" name="Nature">
        <title>The map-based sequence of the rice genome.</title>
        <authorList>
            <consortium name="International rice genome sequencing project (IRGSP)"/>
            <person name="Matsumoto T."/>
            <person name="Wu J."/>
            <person name="Kanamori H."/>
            <person name="Katayose Y."/>
            <person name="Fujisawa M."/>
            <person name="Namiki N."/>
            <person name="Mizuno H."/>
            <person name="Yamamoto K."/>
            <person name="Antonio B.A."/>
            <person name="Baba T."/>
            <person name="Sakata K."/>
            <person name="Nagamura Y."/>
            <person name="Aoki H."/>
            <person name="Arikawa K."/>
            <person name="Arita K."/>
            <person name="Bito T."/>
            <person name="Chiden Y."/>
            <person name="Fujitsuka N."/>
            <person name="Fukunaka R."/>
            <person name="Hamada M."/>
            <person name="Harada C."/>
            <person name="Hayashi A."/>
            <person name="Hijishita S."/>
            <person name="Honda M."/>
            <person name="Hosokawa S."/>
            <person name="Ichikawa Y."/>
            <person name="Idonuma A."/>
            <person name="Iijima M."/>
            <person name="Ikeda M."/>
            <person name="Ikeno M."/>
            <person name="Ito K."/>
            <person name="Ito S."/>
            <person name="Ito T."/>
            <person name="Ito Y."/>
            <person name="Ito Y."/>
            <person name="Iwabuchi A."/>
            <person name="Kamiya K."/>
            <person name="Karasawa W."/>
            <person name="Kurita K."/>
            <person name="Katagiri S."/>
            <person name="Kikuta A."/>
            <person name="Kobayashi H."/>
            <person name="Kobayashi N."/>
            <person name="Machita K."/>
            <person name="Maehara T."/>
            <person name="Masukawa M."/>
            <person name="Mizubayashi T."/>
            <person name="Mukai Y."/>
            <person name="Nagasaki H."/>
            <person name="Nagata Y."/>
            <person name="Naito S."/>
            <person name="Nakashima M."/>
            <person name="Nakama Y."/>
            <person name="Nakamichi Y."/>
            <person name="Nakamura M."/>
            <person name="Meguro A."/>
            <person name="Negishi M."/>
            <person name="Ohta I."/>
            <person name="Ohta T."/>
            <person name="Okamoto M."/>
            <person name="Ono N."/>
            <person name="Saji S."/>
            <person name="Sakaguchi M."/>
            <person name="Sakai K."/>
            <person name="Shibata M."/>
            <person name="Shimokawa T."/>
            <person name="Song J."/>
            <person name="Takazaki Y."/>
            <person name="Terasawa K."/>
            <person name="Tsugane M."/>
            <person name="Tsuji K."/>
            <person name="Ueda S."/>
            <person name="Waki K."/>
            <person name="Yamagata H."/>
            <person name="Yamamoto M."/>
            <person name="Yamamoto S."/>
            <person name="Yamane H."/>
            <person name="Yoshiki S."/>
            <person name="Yoshihara R."/>
            <person name="Yukawa K."/>
            <person name="Zhong H."/>
            <person name="Yano M."/>
            <person name="Yuan Q."/>
            <person name="Ouyang S."/>
            <person name="Liu J."/>
            <person name="Jones K.M."/>
            <person name="Gansberger K."/>
            <person name="Moffat K."/>
            <person name="Hill J."/>
            <person name="Bera J."/>
            <person name="Fadrosh D."/>
            <person name="Jin S."/>
            <person name="Johri S."/>
            <person name="Kim M."/>
            <person name="Overton L."/>
            <person name="Reardon M."/>
            <person name="Tsitrin T."/>
            <person name="Vuong H."/>
            <person name="Weaver B."/>
            <person name="Ciecko A."/>
            <person name="Tallon L."/>
            <person name="Jackson J."/>
            <person name="Pai G."/>
            <person name="Aken S.V."/>
            <person name="Utterback T."/>
            <person name="Reidmuller S."/>
            <person name="Feldblyum T."/>
            <person name="Hsiao J."/>
            <person name="Zismann V."/>
            <person name="Iobst S."/>
            <person name="de Vazeille A.R."/>
            <person name="Buell C.R."/>
            <person name="Ying K."/>
            <person name="Li Y."/>
            <person name="Lu T."/>
            <person name="Huang Y."/>
            <person name="Zhao Q."/>
            <person name="Feng Q."/>
            <person name="Zhang L."/>
            <person name="Zhu J."/>
            <person name="Weng Q."/>
            <person name="Mu J."/>
            <person name="Lu Y."/>
            <person name="Fan D."/>
            <person name="Liu Y."/>
            <person name="Guan J."/>
            <person name="Zhang Y."/>
            <person name="Yu S."/>
            <person name="Liu X."/>
            <person name="Zhang Y."/>
            <person name="Hong G."/>
            <person name="Han B."/>
            <person name="Choisne N."/>
            <person name="Demange N."/>
            <person name="Orjeda G."/>
            <person name="Samain S."/>
            <person name="Cattolico L."/>
            <person name="Pelletier E."/>
            <person name="Couloux A."/>
            <person name="Segurens B."/>
            <person name="Wincker P."/>
            <person name="D'Hont A."/>
            <person name="Scarpelli C."/>
            <person name="Weissenbach J."/>
            <person name="Salanoubat M."/>
            <person name="Quetier F."/>
            <person name="Yu Y."/>
            <person name="Kim H.R."/>
            <person name="Rambo T."/>
            <person name="Currie J."/>
            <person name="Collura K."/>
            <person name="Luo M."/>
            <person name="Yang T."/>
            <person name="Ammiraju J.S.S."/>
            <person name="Engler F."/>
            <person name="Soderlund C."/>
            <person name="Wing R.A."/>
            <person name="Palmer L.E."/>
            <person name="de la Bastide M."/>
            <person name="Spiegel L."/>
            <person name="Nascimento L."/>
            <person name="Zutavern T."/>
            <person name="O'Shaughnessy A."/>
            <person name="Dike S."/>
            <person name="Dedhia N."/>
            <person name="Preston R."/>
            <person name="Balija V."/>
            <person name="McCombie W.R."/>
            <person name="Chow T."/>
            <person name="Chen H."/>
            <person name="Chung M."/>
            <person name="Chen C."/>
            <person name="Shaw J."/>
            <person name="Wu H."/>
            <person name="Hsiao K."/>
            <person name="Chao Y."/>
            <person name="Chu M."/>
            <person name="Cheng C."/>
            <person name="Hour A."/>
            <person name="Lee P."/>
            <person name="Lin S."/>
            <person name="Lin Y."/>
            <person name="Liou J."/>
            <person name="Liu S."/>
            <person name="Hsing Y."/>
            <person name="Raghuvanshi S."/>
            <person name="Mohanty A."/>
            <person name="Bharti A.K."/>
            <person name="Gaur A."/>
            <person name="Gupta V."/>
            <person name="Kumar D."/>
            <person name="Ravi V."/>
            <person name="Vij S."/>
            <person name="Kapur A."/>
            <person name="Khurana P."/>
            <person name="Khurana P."/>
            <person name="Khurana J.P."/>
            <person name="Tyagi A.K."/>
            <person name="Gaikwad K."/>
            <person name="Singh A."/>
            <person name="Dalal V."/>
            <person name="Srivastava S."/>
            <person name="Dixit A."/>
            <person name="Pal A.K."/>
            <person name="Ghazi I.A."/>
            <person name="Yadav M."/>
            <person name="Pandit A."/>
            <person name="Bhargava A."/>
            <person name="Sureshbabu K."/>
            <person name="Batra K."/>
            <person name="Sharma T.R."/>
            <person name="Mohapatra T."/>
            <person name="Singh N.K."/>
            <person name="Messing J."/>
            <person name="Nelson A.B."/>
            <person name="Fuks G."/>
            <person name="Kavchok S."/>
            <person name="Keizer G."/>
            <person name="Linton E."/>
            <person name="Llaca V."/>
            <person name="Song R."/>
            <person name="Tanyolac B."/>
            <person name="Young S."/>
            <person name="Ho-Il K."/>
            <person name="Hahn J.H."/>
            <person name="Sangsakoo G."/>
            <person name="Vanavichit A."/>
            <person name="de Mattos Luiz.A.T."/>
            <person name="Zimmer P.D."/>
            <person name="Malone G."/>
            <person name="Dellagostin O."/>
            <person name="de Oliveira A.C."/>
            <person name="Bevan M."/>
            <person name="Bancroft I."/>
            <person name="Minx P."/>
            <person name="Cordum H."/>
            <person name="Wilson R."/>
            <person name="Cheng Z."/>
            <person name="Jin W."/>
            <person name="Jiang J."/>
            <person name="Leong S.A."/>
            <person name="Iwama H."/>
            <person name="Gojobori T."/>
            <person name="Itoh T."/>
            <person name="Niimura Y."/>
            <person name="Fujii Y."/>
            <person name="Habara T."/>
            <person name="Sakai H."/>
            <person name="Sato Y."/>
            <person name="Wilson G."/>
            <person name="Kumar K."/>
            <person name="McCouch S."/>
            <person name="Juretic N."/>
            <person name="Hoen D."/>
            <person name="Wright S."/>
            <person name="Bruskiewich R."/>
            <person name="Bureau T."/>
            <person name="Miyao A."/>
            <person name="Hirochika H."/>
            <person name="Nishikawa T."/>
            <person name="Kadowaki K."/>
            <person name="Sugiura M."/>
            <person name="Burr B."/>
            <person name="Sasaki T."/>
        </authorList>
    </citation>
    <scope>NUCLEOTIDE SEQUENCE [LARGE SCALE GENOMIC DNA]</scope>
    <source>
        <strain evidence="3">cv. Nipponbare</strain>
    </source>
</reference>
<evidence type="ECO:0000256" key="1">
    <source>
        <dbReference type="SAM" id="MobiDB-lite"/>
    </source>
</evidence>
<protein>
    <submittedName>
        <fullName evidence="2">Uncharacterized protein</fullName>
    </submittedName>
</protein>
<proteinExistence type="predicted"/>
<feature type="region of interest" description="Disordered" evidence="1">
    <location>
        <begin position="1"/>
        <end position="59"/>
    </location>
</feature>
<name>Q6Z022_ORYSJ</name>